<protein>
    <submittedName>
        <fullName evidence="4">ABC transporter substrate-binding protein</fullName>
    </submittedName>
</protein>
<comment type="caution">
    <text evidence="4">The sequence shown here is derived from an EMBL/GenBank/DDBJ whole genome shotgun (WGS) entry which is preliminary data.</text>
</comment>
<dbReference type="InterPro" id="IPR028081">
    <property type="entry name" value="Leu-bd"/>
</dbReference>
<dbReference type="CDD" id="cd06326">
    <property type="entry name" value="PBP1_ABC_ligand_binding-like"/>
    <property type="match status" value="1"/>
</dbReference>
<keyword evidence="2" id="KW-0732">Signal</keyword>
<dbReference type="EMBL" id="JAGQDG010000002">
    <property type="protein sequence ID" value="MBQ0934716.1"/>
    <property type="molecule type" value="Genomic_DNA"/>
</dbReference>
<evidence type="ECO:0000313" key="4">
    <source>
        <dbReference type="EMBL" id="MBQ0934716.1"/>
    </source>
</evidence>
<dbReference type="PANTHER" id="PTHR47235">
    <property type="entry name" value="BLR6548 PROTEIN"/>
    <property type="match status" value="1"/>
</dbReference>
<organism evidence="4 5">
    <name type="scientific">Ideonella paludis</name>
    <dbReference type="NCBI Taxonomy" id="1233411"/>
    <lineage>
        <taxon>Bacteria</taxon>
        <taxon>Pseudomonadati</taxon>
        <taxon>Pseudomonadota</taxon>
        <taxon>Betaproteobacteria</taxon>
        <taxon>Burkholderiales</taxon>
        <taxon>Sphaerotilaceae</taxon>
        <taxon>Ideonella</taxon>
    </lineage>
</organism>
<keyword evidence="5" id="KW-1185">Reference proteome</keyword>
<sequence>MRPRSDRRRVLQGMLGLTAASATKQTWAAPPKDVIRLGQSVPISGAAQHLGIEYQRGLQMAFNLANASGGVQGRSIELISLDDAYEADMAAANTQDLIGAEAVFALVGYVGAESVRRSLPLALKAGVPMIAPLCGAEFLRQAPPRALITWRAGQAAELALIVRTLSTMGWDRMAVLQQTDADGEAGLLALQQVLQAAKLPAPVTLAKVARNSTGESALGQNDIAPAAKQLLEAKPQVVVSLAAYGSTGAVWRALRKSGFRGGCYGTSLSGSGALAAQLGSDAAGLSLTQVVPSPTDASRPVVASYLQRLKAADAKPEHASLEGWMVGQTILEALRRMPRNGTREQFLAALESLGTWDMGGFALKWDPARRQLAQHVSLTVYDQSGRARH</sequence>
<comment type="similarity">
    <text evidence="1">Belongs to the leucine-binding protein family.</text>
</comment>
<reference evidence="4 5" key="1">
    <citation type="submission" date="2021-04" db="EMBL/GenBank/DDBJ databases">
        <title>The genome sequence of type strain Ideonella paludis KCTC 32238.</title>
        <authorList>
            <person name="Liu Y."/>
        </authorList>
    </citation>
    <scope>NUCLEOTIDE SEQUENCE [LARGE SCALE GENOMIC DNA]</scope>
    <source>
        <strain evidence="4 5">KCTC 32238</strain>
    </source>
</reference>
<evidence type="ECO:0000256" key="2">
    <source>
        <dbReference type="ARBA" id="ARBA00022729"/>
    </source>
</evidence>
<name>A0ABS5DV21_9BURK</name>
<dbReference type="SUPFAM" id="SSF53822">
    <property type="entry name" value="Periplasmic binding protein-like I"/>
    <property type="match status" value="1"/>
</dbReference>
<dbReference type="Gene3D" id="3.40.50.2300">
    <property type="match status" value="2"/>
</dbReference>
<gene>
    <name evidence="4" type="ORF">KAK11_05175</name>
</gene>
<dbReference type="RefSeq" id="WP_210806947.1">
    <property type="nucleotide sequence ID" value="NZ_JAGQDG010000002.1"/>
</dbReference>
<proteinExistence type="inferred from homology"/>
<feature type="domain" description="Leucine-binding protein" evidence="3">
    <location>
        <begin position="35"/>
        <end position="384"/>
    </location>
</feature>
<evidence type="ECO:0000259" key="3">
    <source>
        <dbReference type="Pfam" id="PF13458"/>
    </source>
</evidence>
<dbReference type="Pfam" id="PF13458">
    <property type="entry name" value="Peripla_BP_6"/>
    <property type="match status" value="1"/>
</dbReference>
<evidence type="ECO:0000256" key="1">
    <source>
        <dbReference type="ARBA" id="ARBA00010062"/>
    </source>
</evidence>
<evidence type="ECO:0000313" key="5">
    <source>
        <dbReference type="Proteomes" id="UP000672097"/>
    </source>
</evidence>
<dbReference type="PANTHER" id="PTHR47235:SF1">
    <property type="entry name" value="BLR6548 PROTEIN"/>
    <property type="match status" value="1"/>
</dbReference>
<dbReference type="Proteomes" id="UP000672097">
    <property type="component" value="Unassembled WGS sequence"/>
</dbReference>
<dbReference type="InterPro" id="IPR028082">
    <property type="entry name" value="Peripla_BP_I"/>
</dbReference>
<accession>A0ABS5DV21</accession>